<evidence type="ECO:0000313" key="1">
    <source>
        <dbReference type="EMBL" id="KAJ7636666.1"/>
    </source>
</evidence>
<dbReference type="AlphaFoldDB" id="A0AAD7C1Z1"/>
<dbReference type="EMBL" id="JARKIF010000006">
    <property type="protein sequence ID" value="KAJ7636666.1"/>
    <property type="molecule type" value="Genomic_DNA"/>
</dbReference>
<sequence length="56" mass="6177">MADGKDAPVLRVVGFNDDTKAVRGCNPDGHDYVEVPLSMMDSMRIEDKYKSRSTTG</sequence>
<organism evidence="1 2">
    <name type="scientific">Roridomyces roridus</name>
    <dbReference type="NCBI Taxonomy" id="1738132"/>
    <lineage>
        <taxon>Eukaryota</taxon>
        <taxon>Fungi</taxon>
        <taxon>Dikarya</taxon>
        <taxon>Basidiomycota</taxon>
        <taxon>Agaricomycotina</taxon>
        <taxon>Agaricomycetes</taxon>
        <taxon>Agaricomycetidae</taxon>
        <taxon>Agaricales</taxon>
        <taxon>Marasmiineae</taxon>
        <taxon>Mycenaceae</taxon>
        <taxon>Roridomyces</taxon>
    </lineage>
</organism>
<comment type="caution">
    <text evidence="1">The sequence shown here is derived from an EMBL/GenBank/DDBJ whole genome shotgun (WGS) entry which is preliminary data.</text>
</comment>
<accession>A0AAD7C1Z1</accession>
<evidence type="ECO:0000313" key="2">
    <source>
        <dbReference type="Proteomes" id="UP001221142"/>
    </source>
</evidence>
<gene>
    <name evidence="1" type="ORF">FB45DRAFT_1024766</name>
</gene>
<reference evidence="1" key="1">
    <citation type="submission" date="2023-03" db="EMBL/GenBank/DDBJ databases">
        <title>Massive genome expansion in bonnet fungi (Mycena s.s.) driven by repeated elements and novel gene families across ecological guilds.</title>
        <authorList>
            <consortium name="Lawrence Berkeley National Laboratory"/>
            <person name="Harder C.B."/>
            <person name="Miyauchi S."/>
            <person name="Viragh M."/>
            <person name="Kuo A."/>
            <person name="Thoen E."/>
            <person name="Andreopoulos B."/>
            <person name="Lu D."/>
            <person name="Skrede I."/>
            <person name="Drula E."/>
            <person name="Henrissat B."/>
            <person name="Morin E."/>
            <person name="Kohler A."/>
            <person name="Barry K."/>
            <person name="LaButti K."/>
            <person name="Morin E."/>
            <person name="Salamov A."/>
            <person name="Lipzen A."/>
            <person name="Mereny Z."/>
            <person name="Hegedus B."/>
            <person name="Baldrian P."/>
            <person name="Stursova M."/>
            <person name="Weitz H."/>
            <person name="Taylor A."/>
            <person name="Grigoriev I.V."/>
            <person name="Nagy L.G."/>
            <person name="Martin F."/>
            <person name="Kauserud H."/>
        </authorList>
    </citation>
    <scope>NUCLEOTIDE SEQUENCE</scope>
    <source>
        <strain evidence="1">9284</strain>
    </source>
</reference>
<dbReference type="Proteomes" id="UP001221142">
    <property type="component" value="Unassembled WGS sequence"/>
</dbReference>
<name>A0AAD7C1Z1_9AGAR</name>
<protein>
    <submittedName>
        <fullName evidence="1">Uncharacterized protein</fullName>
    </submittedName>
</protein>
<keyword evidence="2" id="KW-1185">Reference proteome</keyword>
<proteinExistence type="predicted"/>